<gene>
    <name evidence="1" type="ORF">K488DRAFT_69807</name>
</gene>
<protein>
    <submittedName>
        <fullName evidence="1">Uncharacterized protein</fullName>
    </submittedName>
</protein>
<accession>A0ACB8QPT2</accession>
<reference evidence="1" key="1">
    <citation type="submission" date="2021-02" db="EMBL/GenBank/DDBJ databases">
        <authorList>
            <consortium name="DOE Joint Genome Institute"/>
            <person name="Ahrendt S."/>
            <person name="Looney B.P."/>
            <person name="Miyauchi S."/>
            <person name="Morin E."/>
            <person name="Drula E."/>
            <person name="Courty P.E."/>
            <person name="Chicoki N."/>
            <person name="Fauchery L."/>
            <person name="Kohler A."/>
            <person name="Kuo A."/>
            <person name="Labutti K."/>
            <person name="Pangilinan J."/>
            <person name="Lipzen A."/>
            <person name="Riley R."/>
            <person name="Andreopoulos W."/>
            <person name="He G."/>
            <person name="Johnson J."/>
            <person name="Barry K.W."/>
            <person name="Grigoriev I.V."/>
            <person name="Nagy L."/>
            <person name="Hibbett D."/>
            <person name="Henrissat B."/>
            <person name="Matheny P.B."/>
            <person name="Labbe J."/>
            <person name="Martin F."/>
        </authorList>
    </citation>
    <scope>NUCLEOTIDE SEQUENCE</scope>
    <source>
        <strain evidence="1">EC-137</strain>
    </source>
</reference>
<dbReference type="EMBL" id="MU273517">
    <property type="protein sequence ID" value="KAI0033555.1"/>
    <property type="molecule type" value="Genomic_DNA"/>
</dbReference>
<keyword evidence="2" id="KW-1185">Reference proteome</keyword>
<organism evidence="1 2">
    <name type="scientific">Vararia minispora EC-137</name>
    <dbReference type="NCBI Taxonomy" id="1314806"/>
    <lineage>
        <taxon>Eukaryota</taxon>
        <taxon>Fungi</taxon>
        <taxon>Dikarya</taxon>
        <taxon>Basidiomycota</taxon>
        <taxon>Agaricomycotina</taxon>
        <taxon>Agaricomycetes</taxon>
        <taxon>Russulales</taxon>
        <taxon>Lachnocladiaceae</taxon>
        <taxon>Vararia</taxon>
    </lineage>
</organism>
<proteinExistence type="predicted"/>
<evidence type="ECO:0000313" key="2">
    <source>
        <dbReference type="Proteomes" id="UP000814128"/>
    </source>
</evidence>
<sequence length="719" mass="78346">MHHAHPSAYGLPALSYDSYSGPDHRVPTVGQTRCYWTLVSSALTFVYLDPVLAHHLQDQAELLIGKSIIDFVHQDEQQSAQRDLTEVFHSGNLDGTLTRQASPSHPPSTPVHLTESAFLASPTPLRMRFSRLSRVRRLLGYRGPLPHWPDADKIAIDADYMAVDLIVNVAADDLLLCFIHAAVDLTPHDNDERHKSSWSNWCGTDAFTAHQVPDLFDRLCRAVSPSTTMSRVFQIFAAAHSAPHTLLFSWPPEPQSGHGPSARDFARLSDGVNIDSQSIVASTAKTACTRRFKVGEQPMNAQDAYRLVDSVFIPHGSIIFACHQVKCQDRPSTMPVAATATSTHPASLHSLYITQPHQQLMGSSFATSLGAFPQLPTPPPPQSLHQPHSQSYTWQTAPTTMQSTAETSSSYGTWTSSPASFSSTPTSAHPTPSYTPRPTQPPQQPQPAPSQPQPPPPPAPASWPYVCDSQPYRAASPQPYYSAPVEAAFDEQSSAPPAAAPPTPPRPHRTSPGATRDGPASTRSGNPPAGVSRCSSCKVAHSPEWRKGPSGKKDLCNACGLRFARSRAKKEGVPTQRRKRENAKGGQVKRIEVPLQQQQQQQQQPVGAEVVSGVPVPLSYRRDSYEAQYSIGGSPSEYASASVAGQQQQTSVASTPSPPVYAQQAANERYYQHQHPHQQLAQTPVHARARAHNQTQLPPFHELPHTHTLSPSLPARPPF</sequence>
<reference evidence="1" key="2">
    <citation type="journal article" date="2022" name="New Phytol.">
        <title>Evolutionary transition to the ectomycorrhizal habit in the genomes of a hyperdiverse lineage of mushroom-forming fungi.</title>
        <authorList>
            <person name="Looney B."/>
            <person name="Miyauchi S."/>
            <person name="Morin E."/>
            <person name="Drula E."/>
            <person name="Courty P.E."/>
            <person name="Kohler A."/>
            <person name="Kuo A."/>
            <person name="LaButti K."/>
            <person name="Pangilinan J."/>
            <person name="Lipzen A."/>
            <person name="Riley R."/>
            <person name="Andreopoulos W."/>
            <person name="He G."/>
            <person name="Johnson J."/>
            <person name="Nolan M."/>
            <person name="Tritt A."/>
            <person name="Barry K.W."/>
            <person name="Grigoriev I.V."/>
            <person name="Nagy L.G."/>
            <person name="Hibbett D."/>
            <person name="Henrissat B."/>
            <person name="Matheny P.B."/>
            <person name="Labbe J."/>
            <person name="Martin F.M."/>
        </authorList>
    </citation>
    <scope>NUCLEOTIDE SEQUENCE</scope>
    <source>
        <strain evidence="1">EC-137</strain>
    </source>
</reference>
<dbReference type="Proteomes" id="UP000814128">
    <property type="component" value="Unassembled WGS sequence"/>
</dbReference>
<name>A0ACB8QPT2_9AGAM</name>
<comment type="caution">
    <text evidence="1">The sequence shown here is derived from an EMBL/GenBank/DDBJ whole genome shotgun (WGS) entry which is preliminary data.</text>
</comment>
<evidence type="ECO:0000313" key="1">
    <source>
        <dbReference type="EMBL" id="KAI0033555.1"/>
    </source>
</evidence>